<dbReference type="PANTHER" id="PTHR24320:SF283">
    <property type="entry name" value="RETINOL DEHYDROGENASE 11"/>
    <property type="match status" value="1"/>
</dbReference>
<dbReference type="InterPro" id="IPR002347">
    <property type="entry name" value="SDR_fam"/>
</dbReference>
<dbReference type="AlphaFoldDB" id="A0A136JAW3"/>
<evidence type="ECO:0000256" key="3">
    <source>
        <dbReference type="RuleBase" id="RU000363"/>
    </source>
</evidence>
<dbReference type="STRING" id="196109.A0A136JAW3"/>
<dbReference type="InterPro" id="IPR036291">
    <property type="entry name" value="NAD(P)-bd_dom_sf"/>
</dbReference>
<dbReference type="Gene3D" id="3.40.50.720">
    <property type="entry name" value="NAD(P)-binding Rossmann-like Domain"/>
    <property type="match status" value="1"/>
</dbReference>
<keyword evidence="2" id="KW-0560">Oxidoreductase</keyword>
<dbReference type="PRINTS" id="PR00080">
    <property type="entry name" value="SDRFAMILY"/>
</dbReference>
<dbReference type="EMBL" id="KQ964247">
    <property type="protein sequence ID" value="KXJ94329.1"/>
    <property type="molecule type" value="Genomic_DNA"/>
</dbReference>
<evidence type="ECO:0000256" key="1">
    <source>
        <dbReference type="ARBA" id="ARBA00006484"/>
    </source>
</evidence>
<evidence type="ECO:0000313" key="4">
    <source>
        <dbReference type="EMBL" id="KXJ94329.1"/>
    </source>
</evidence>
<dbReference type="OrthoDB" id="191139at2759"/>
<protein>
    <recommendedName>
        <fullName evidence="6">Short-chain dehydrogenase</fullName>
    </recommendedName>
</protein>
<proteinExistence type="inferred from homology"/>
<dbReference type="Proteomes" id="UP000070501">
    <property type="component" value="Unassembled WGS sequence"/>
</dbReference>
<sequence length="346" mass="37368">MASKPQATGTPAFDRNTRGSEVARLFKDQVEGRHILITGVSPNSLGEATAFALAASNPGLLILASRTAAKVETVAAAVRNQCPWVDVKTVILDLASQDAIRSAANEVTRLTDHLDLLINNAGISLSTRRSAPNGLELTFATNHVGPFLLTDLLLPLLRRAAKSQTTHGMTRIVNLSSAAHYVSPFRFSDPSFEADRPLPQDEEPRKGLEEHFYEVHDGFAGWLAYASSKTANVLFTVALQERLRSNGIECFSVDPGIIMTNLADDMTPSAAKAVTKMPKDLFKSTDQGCATTIVAALDPRLAGTDAVYLADCRKSRPARHATDKVKAERLWKMTGELTGQASQSKL</sequence>
<evidence type="ECO:0000313" key="5">
    <source>
        <dbReference type="Proteomes" id="UP000070501"/>
    </source>
</evidence>
<reference evidence="5" key="1">
    <citation type="submission" date="2016-02" db="EMBL/GenBank/DDBJ databases">
        <title>Draft genome sequence of Microdochium bolleyi, a fungal endophyte of beachgrass.</title>
        <authorList>
            <consortium name="DOE Joint Genome Institute"/>
            <person name="David A.S."/>
            <person name="May G."/>
            <person name="Haridas S."/>
            <person name="Lim J."/>
            <person name="Wang M."/>
            <person name="Labutti K."/>
            <person name="Lipzen A."/>
            <person name="Barry K."/>
            <person name="Grigoriev I.V."/>
        </authorList>
    </citation>
    <scope>NUCLEOTIDE SEQUENCE [LARGE SCALE GENOMIC DNA]</scope>
    <source>
        <strain evidence="5">J235TASD1</strain>
    </source>
</reference>
<dbReference type="PANTHER" id="PTHR24320">
    <property type="entry name" value="RETINOL DEHYDROGENASE"/>
    <property type="match status" value="1"/>
</dbReference>
<gene>
    <name evidence="4" type="ORF">Micbo1qcDRAFT_43260</name>
</gene>
<dbReference type="Pfam" id="PF00106">
    <property type="entry name" value="adh_short"/>
    <property type="match status" value="2"/>
</dbReference>
<name>A0A136JAW3_9PEZI</name>
<organism evidence="4 5">
    <name type="scientific">Microdochium bolleyi</name>
    <dbReference type="NCBI Taxonomy" id="196109"/>
    <lineage>
        <taxon>Eukaryota</taxon>
        <taxon>Fungi</taxon>
        <taxon>Dikarya</taxon>
        <taxon>Ascomycota</taxon>
        <taxon>Pezizomycotina</taxon>
        <taxon>Sordariomycetes</taxon>
        <taxon>Xylariomycetidae</taxon>
        <taxon>Xylariales</taxon>
        <taxon>Microdochiaceae</taxon>
        <taxon>Microdochium</taxon>
    </lineage>
</organism>
<dbReference type="GO" id="GO:0016491">
    <property type="term" value="F:oxidoreductase activity"/>
    <property type="evidence" value="ECO:0007669"/>
    <property type="project" value="UniProtKB-KW"/>
</dbReference>
<evidence type="ECO:0000256" key="2">
    <source>
        <dbReference type="ARBA" id="ARBA00023002"/>
    </source>
</evidence>
<evidence type="ECO:0008006" key="6">
    <source>
        <dbReference type="Google" id="ProtNLM"/>
    </source>
</evidence>
<keyword evidence="5" id="KW-1185">Reference proteome</keyword>
<comment type="similarity">
    <text evidence="1 3">Belongs to the short-chain dehydrogenases/reductases (SDR) family.</text>
</comment>
<dbReference type="PRINTS" id="PR00081">
    <property type="entry name" value="GDHRDH"/>
</dbReference>
<dbReference type="InParanoid" id="A0A136JAW3"/>
<dbReference type="SUPFAM" id="SSF51735">
    <property type="entry name" value="NAD(P)-binding Rossmann-fold domains"/>
    <property type="match status" value="1"/>
</dbReference>
<accession>A0A136JAW3</accession>